<dbReference type="PROSITE" id="PS51192">
    <property type="entry name" value="HELICASE_ATP_BIND_1"/>
    <property type="match status" value="1"/>
</dbReference>
<dbReference type="GO" id="GO:0003723">
    <property type="term" value="F:RNA binding"/>
    <property type="evidence" value="ECO:0007669"/>
    <property type="project" value="UniProtKB-UniRule"/>
</dbReference>
<evidence type="ECO:0000313" key="21">
    <source>
        <dbReference type="EMBL" id="AYE54589.1"/>
    </source>
</evidence>
<evidence type="ECO:0000259" key="19">
    <source>
        <dbReference type="PROSITE" id="PS51194"/>
    </source>
</evidence>
<comment type="cofactor">
    <cofactor evidence="2">
        <name>Mg(2+)</name>
        <dbReference type="ChEBI" id="CHEBI:18420"/>
    </cofactor>
</comment>
<evidence type="ECO:0000256" key="7">
    <source>
        <dbReference type="ARBA" id="ARBA00022759"/>
    </source>
</evidence>
<evidence type="ECO:0000256" key="5">
    <source>
        <dbReference type="ARBA" id="ARBA00022737"/>
    </source>
</evidence>
<evidence type="ECO:0000256" key="15">
    <source>
        <dbReference type="PROSITE-ProRule" id="PRU00657"/>
    </source>
</evidence>
<dbReference type="InterPro" id="IPR036085">
    <property type="entry name" value="PAZ_dom_sf"/>
</dbReference>
<dbReference type="PROSITE" id="PS50821">
    <property type="entry name" value="PAZ"/>
    <property type="match status" value="1"/>
</dbReference>
<dbReference type="GO" id="GO:0006309">
    <property type="term" value="P:apoptotic DNA fragmentation"/>
    <property type="evidence" value="ECO:0007669"/>
    <property type="project" value="TreeGrafter"/>
</dbReference>
<dbReference type="GO" id="GO:0046872">
    <property type="term" value="F:metal ion binding"/>
    <property type="evidence" value="ECO:0007669"/>
    <property type="project" value="UniProtKB-KW"/>
</dbReference>
<dbReference type="PROSITE" id="PS51194">
    <property type="entry name" value="HELICASE_CTER"/>
    <property type="match status" value="1"/>
</dbReference>
<dbReference type="InterPro" id="IPR006935">
    <property type="entry name" value="Helicase/UvrB_N"/>
</dbReference>
<proteinExistence type="evidence at transcript level"/>
<evidence type="ECO:0000256" key="3">
    <source>
        <dbReference type="ARBA" id="ARBA00022722"/>
    </source>
</evidence>
<dbReference type="GO" id="GO:0004525">
    <property type="term" value="F:ribonuclease III activity"/>
    <property type="evidence" value="ECO:0007669"/>
    <property type="project" value="InterPro"/>
</dbReference>
<dbReference type="Gene3D" id="3.30.160.380">
    <property type="entry name" value="Dicer dimerisation domain"/>
    <property type="match status" value="1"/>
</dbReference>
<feature type="domain" description="Dicer dsRNA-binding fold" evidence="20">
    <location>
        <begin position="561"/>
        <end position="656"/>
    </location>
</feature>
<feature type="domain" description="RNase III" evidence="16">
    <location>
        <begin position="1394"/>
        <end position="1552"/>
    </location>
</feature>
<dbReference type="GO" id="GO:0070578">
    <property type="term" value="C:RISC-loading complex"/>
    <property type="evidence" value="ECO:0007669"/>
    <property type="project" value="TreeGrafter"/>
</dbReference>
<dbReference type="InterPro" id="IPR000999">
    <property type="entry name" value="RNase_III_dom"/>
</dbReference>
<feature type="domain" description="Helicase C-terminal" evidence="19">
    <location>
        <begin position="357"/>
        <end position="534"/>
    </location>
</feature>
<dbReference type="PANTHER" id="PTHR14950:SF36">
    <property type="entry name" value="ENDORIBONUCLEASE DCR-2"/>
    <property type="match status" value="1"/>
</dbReference>
<dbReference type="InterPro" id="IPR014001">
    <property type="entry name" value="Helicase_ATP-bd"/>
</dbReference>
<evidence type="ECO:0000256" key="14">
    <source>
        <dbReference type="ARBA" id="ARBA00035116"/>
    </source>
</evidence>
<dbReference type="GO" id="GO:0005524">
    <property type="term" value="F:ATP binding"/>
    <property type="evidence" value="ECO:0007669"/>
    <property type="project" value="UniProtKB-KW"/>
</dbReference>
<dbReference type="PROSITE" id="PS50142">
    <property type="entry name" value="RNASE_3_2"/>
    <property type="match status" value="2"/>
</dbReference>
<dbReference type="InterPro" id="IPR005034">
    <property type="entry name" value="Dicer_dimerisation"/>
</dbReference>
<reference evidence="21" key="1">
    <citation type="journal article" date="2018" name="Int. J. Parasitol.">
        <title>RNA interference in the cat flea, Ctenocephalides felis: approaches for sustained gene knockdown and evidence of involvement of Dicer-2 and Argonaute2.</title>
        <authorList>
            <person name="Edwards C.H."/>
            <person name="Baird J."/>
            <person name="Zinser E."/>
            <person name="Woods D.J."/>
            <person name="Shaw S."/>
            <person name="Campbell E.M."/>
            <person name="Bowman A.S."/>
        </authorList>
    </citation>
    <scope>NUCLEOTIDE SEQUENCE</scope>
</reference>
<keyword evidence="10" id="KW-0067">ATP-binding</keyword>
<dbReference type="GO" id="GO:0005634">
    <property type="term" value="C:nucleus"/>
    <property type="evidence" value="ECO:0007669"/>
    <property type="project" value="TreeGrafter"/>
</dbReference>
<evidence type="ECO:0000256" key="10">
    <source>
        <dbReference type="ARBA" id="ARBA00022840"/>
    </source>
</evidence>
<dbReference type="SUPFAM" id="SSF69065">
    <property type="entry name" value="RNase III domain-like"/>
    <property type="match status" value="2"/>
</dbReference>
<dbReference type="InterPro" id="IPR036389">
    <property type="entry name" value="RNase_III_sf"/>
</dbReference>
<dbReference type="Pfam" id="PF04851">
    <property type="entry name" value="ResIII"/>
    <property type="match status" value="1"/>
</dbReference>
<dbReference type="CDD" id="cd00593">
    <property type="entry name" value="RIBOc"/>
    <property type="match status" value="2"/>
</dbReference>
<dbReference type="InterPro" id="IPR038248">
    <property type="entry name" value="Dicer_dimer_sf"/>
</dbReference>
<keyword evidence="4" id="KW-0479">Metal-binding</keyword>
<name>A0A386QX51_CTEFE</name>
<comment type="cofactor">
    <cofactor evidence="1">
        <name>Mn(2+)</name>
        <dbReference type="ChEBI" id="CHEBI:29035"/>
    </cofactor>
</comment>
<keyword evidence="6" id="KW-0547">Nucleotide-binding</keyword>
<evidence type="ECO:0000256" key="1">
    <source>
        <dbReference type="ARBA" id="ARBA00001936"/>
    </source>
</evidence>
<dbReference type="GO" id="GO:0004386">
    <property type="term" value="F:helicase activity"/>
    <property type="evidence" value="ECO:0007669"/>
    <property type="project" value="UniProtKB-KW"/>
</dbReference>
<evidence type="ECO:0000259" key="17">
    <source>
        <dbReference type="PROSITE" id="PS50821"/>
    </source>
</evidence>
<dbReference type="Pfam" id="PF00271">
    <property type="entry name" value="Helicase_C"/>
    <property type="match status" value="1"/>
</dbReference>
<dbReference type="SUPFAM" id="SSF52540">
    <property type="entry name" value="P-loop containing nucleoside triphosphate hydrolases"/>
    <property type="match status" value="1"/>
</dbReference>
<protein>
    <submittedName>
        <fullName evidence="21">Dicer-2</fullName>
    </submittedName>
</protein>
<dbReference type="Gene3D" id="2.170.260.10">
    <property type="entry name" value="paz domain"/>
    <property type="match status" value="1"/>
</dbReference>
<keyword evidence="13" id="KW-0464">Manganese</keyword>
<dbReference type="InterPro" id="IPR048512">
    <property type="entry name" value="Dicer_platform"/>
</dbReference>
<keyword evidence="5" id="KW-0677">Repeat</keyword>
<dbReference type="SMART" id="SM00490">
    <property type="entry name" value="HELICc"/>
    <property type="match status" value="1"/>
</dbReference>
<organism evidence="21">
    <name type="scientific">Ctenocephalides felis felis</name>
    <dbReference type="NCBI Taxonomy" id="986163"/>
    <lineage>
        <taxon>Eukaryota</taxon>
        <taxon>Metazoa</taxon>
        <taxon>Ecdysozoa</taxon>
        <taxon>Arthropoda</taxon>
        <taxon>Hexapoda</taxon>
        <taxon>Insecta</taxon>
        <taxon>Pterygota</taxon>
        <taxon>Neoptera</taxon>
        <taxon>Endopterygota</taxon>
        <taxon>Siphonaptera</taxon>
        <taxon>Pulicidae</taxon>
        <taxon>Archaeopsyllinae</taxon>
        <taxon>Ctenocephalides</taxon>
    </lineage>
</organism>
<feature type="domain" description="Helicase ATP-binding" evidence="18">
    <location>
        <begin position="15"/>
        <end position="195"/>
    </location>
</feature>
<dbReference type="FunFam" id="1.10.1520.10:FF:000005">
    <property type="entry name" value="Putative endoribonuclease dicer"/>
    <property type="match status" value="1"/>
</dbReference>
<dbReference type="Pfam" id="PF00636">
    <property type="entry name" value="Ribonuclease_3"/>
    <property type="match status" value="2"/>
</dbReference>
<feature type="domain" description="PAZ" evidence="17">
    <location>
        <begin position="848"/>
        <end position="970"/>
    </location>
</feature>
<evidence type="ECO:0000259" key="20">
    <source>
        <dbReference type="PROSITE" id="PS51327"/>
    </source>
</evidence>
<evidence type="ECO:0000256" key="9">
    <source>
        <dbReference type="ARBA" id="ARBA00022806"/>
    </source>
</evidence>
<dbReference type="EMBL" id="MH170281">
    <property type="protein sequence ID" value="AYE54589.1"/>
    <property type="molecule type" value="mRNA"/>
</dbReference>
<evidence type="ECO:0000259" key="16">
    <source>
        <dbReference type="PROSITE" id="PS50142"/>
    </source>
</evidence>
<keyword evidence="8" id="KW-0378">Hydrolase</keyword>
<dbReference type="GO" id="GO:0030422">
    <property type="term" value="P:siRNA processing"/>
    <property type="evidence" value="ECO:0007669"/>
    <property type="project" value="InterPro"/>
</dbReference>
<keyword evidence="3" id="KW-0540">Nuclease</keyword>
<dbReference type="PROSITE" id="PS00517">
    <property type="entry name" value="RNASE_3_1"/>
    <property type="match status" value="1"/>
</dbReference>
<evidence type="ECO:0000256" key="2">
    <source>
        <dbReference type="ARBA" id="ARBA00001946"/>
    </source>
</evidence>
<dbReference type="Gene3D" id="1.10.1520.10">
    <property type="entry name" value="Ribonuclease III domain"/>
    <property type="match status" value="2"/>
</dbReference>
<keyword evidence="11" id="KW-0460">Magnesium</keyword>
<dbReference type="Gene3D" id="3.40.50.300">
    <property type="entry name" value="P-loop containing nucleotide triphosphate hydrolases"/>
    <property type="match status" value="2"/>
</dbReference>
<dbReference type="GO" id="GO:0004530">
    <property type="term" value="F:deoxyribonuclease I activity"/>
    <property type="evidence" value="ECO:0007669"/>
    <property type="project" value="TreeGrafter"/>
</dbReference>
<dbReference type="GO" id="GO:0003677">
    <property type="term" value="F:DNA binding"/>
    <property type="evidence" value="ECO:0007669"/>
    <property type="project" value="InterPro"/>
</dbReference>
<keyword evidence="7" id="KW-0255">Endonuclease</keyword>
<evidence type="ECO:0000256" key="8">
    <source>
        <dbReference type="ARBA" id="ARBA00022801"/>
    </source>
</evidence>
<dbReference type="PROSITE" id="PS51327">
    <property type="entry name" value="DICER_DSRBF"/>
    <property type="match status" value="1"/>
</dbReference>
<dbReference type="Gene3D" id="3.30.160.20">
    <property type="match status" value="1"/>
</dbReference>
<keyword evidence="9" id="KW-0347">Helicase</keyword>
<dbReference type="SUPFAM" id="SSF101690">
    <property type="entry name" value="PAZ domain"/>
    <property type="match status" value="1"/>
</dbReference>
<dbReference type="GO" id="GO:0005737">
    <property type="term" value="C:cytoplasm"/>
    <property type="evidence" value="ECO:0007669"/>
    <property type="project" value="TreeGrafter"/>
</dbReference>
<keyword evidence="15" id="KW-0694">RNA-binding</keyword>
<dbReference type="Pfam" id="PF02170">
    <property type="entry name" value="PAZ"/>
    <property type="match status" value="1"/>
</dbReference>
<keyword evidence="12" id="KW-0943">RNA-mediated gene silencing</keyword>
<dbReference type="GO" id="GO:0031054">
    <property type="term" value="P:pre-miRNA processing"/>
    <property type="evidence" value="ECO:0007669"/>
    <property type="project" value="InterPro"/>
</dbReference>
<dbReference type="InterPro" id="IPR001650">
    <property type="entry name" value="Helicase_C-like"/>
</dbReference>
<evidence type="ECO:0000256" key="13">
    <source>
        <dbReference type="ARBA" id="ARBA00023211"/>
    </source>
</evidence>
<dbReference type="InterPro" id="IPR044441">
    <property type="entry name" value="DICER_DSRM"/>
</dbReference>
<evidence type="ECO:0000256" key="12">
    <source>
        <dbReference type="ARBA" id="ARBA00023158"/>
    </source>
</evidence>
<dbReference type="PANTHER" id="PTHR14950">
    <property type="entry name" value="DICER-RELATED"/>
    <property type="match status" value="1"/>
</dbReference>
<dbReference type="SMART" id="SM00535">
    <property type="entry name" value="RIBOc"/>
    <property type="match status" value="2"/>
</dbReference>
<dbReference type="SMART" id="SM00487">
    <property type="entry name" value="DEXDc"/>
    <property type="match status" value="1"/>
</dbReference>
<evidence type="ECO:0000256" key="11">
    <source>
        <dbReference type="ARBA" id="ARBA00022842"/>
    </source>
</evidence>
<feature type="domain" description="RNase III" evidence="16">
    <location>
        <begin position="1169"/>
        <end position="1345"/>
    </location>
</feature>
<dbReference type="Pfam" id="PF20931">
    <property type="entry name" value="Dicer_platform"/>
    <property type="match status" value="1"/>
</dbReference>
<dbReference type="Pfam" id="PF20932">
    <property type="entry name" value="Dicer_dsRBD"/>
    <property type="match status" value="1"/>
</dbReference>
<accession>A0A386QX51</accession>
<dbReference type="SMART" id="SM00949">
    <property type="entry name" value="PAZ"/>
    <property type="match status" value="1"/>
</dbReference>
<dbReference type="FunFam" id="3.40.50.300:FF:000628">
    <property type="entry name" value="Endoribonuclease Dicer"/>
    <property type="match status" value="1"/>
</dbReference>
<evidence type="ECO:0000256" key="4">
    <source>
        <dbReference type="ARBA" id="ARBA00022723"/>
    </source>
</evidence>
<evidence type="ECO:0000259" key="18">
    <source>
        <dbReference type="PROSITE" id="PS51192"/>
    </source>
</evidence>
<evidence type="ECO:0000256" key="6">
    <source>
        <dbReference type="ARBA" id="ARBA00022741"/>
    </source>
</evidence>
<sequence length="1646" mass="188726">MDDQDFRARPYQVDLLQIAIQRNTIVFLPTGSGKTFIALQMLKYLSSELEKSLDSGGKRSIFLVNTVPLVEQQAKFIKSQTFIKNVGEYTGAKNVDNWTREKWLNEFNQHKVLVMTTQILVDVLNHGYLSLSNINLIIMDECHHTIKEHPMRQLMLFYKNRRDENISLRILGLTASLINSNCKPHNVEIEINTLETSMGSTIATIDNMESVLGFSANPRERIVFYDNQKTPQIITDLISELSVTTDKFAILQHGKVIPEHESMVYMRGGCKDARKTVCNMIRDFIEDMITLGPFGAHESVKIRHLEVEQMKRVASNRQDAMLYSQLITVFMYVKKKLRAYMESQGAVEQIYQNSTPKVLKLIEVIKEYSPKQNNKKLPLKAIIFVQRRFTANMLYQIFKALSRECNDFNFIQPEFVIGMSNRGMIQGIESALDRKWCKKALIKFRYGDANLLIASNVLEEGIDVPECSLVVRFDSIQNYCSYTQSKGRARSKDSEFITLVCADDKDKFMTKYYQFKEVEKNLLHLLVGKTNERIAPSLDDFEDPIIPPYETDQAQATLLSAISLVNRYCSALPQDMFTHLTVNYFREHKVIGNFTRYRVMLQFPIMCKLREGIMSDWMTSIKNAKRHAALCAVKLLHETGELDDHLMPITNRKLNEMKELHGYFDHWLRSEPTHDAQGNFLSKPGTRGRFRLHNRIIPLDLKRCGPVADNDVYLHVLEISADYSKPSELDNRALKFYNMLNSKQTYAFLSSKPFPYLCDFPLFLSVGRLHVKLRMNHGFLSLTNNDIKRIRLFNVMLFKDVLQVLKSFLICDTLDEEVSLLVCPVDTNWNIDWQIIDSFPELIIPDAPTHQQRKEMVIDPENYRDAIVVPWYRNITSKTIYIVTRVCEEMSPLSNFPTESYDTYNSYFRDKYHLEACHMKQPLLEVKPFSFNKLNCLKPRASKSKKYFNIDLDSSAFDEHLVPEFCVIIKYPAILYLKSALLPSIFHRFLSMMRARELINIINTELNLSEPYFKTSPIGCRIELMHDPEEPDSSSKCNNQAVNLDQASDSSSNYSHDSDIMDFLPKLDSKDLTNYDFEIQKLNKEYDWDVSIEPVDFHRNADGTLKVDMDYYYKFVKNKIDDNIETENNVPLGIDHQQLAICYEDTVIPLAMLNEHSQIVELKDMLAVLTAKTANDLFDLERLETLGDSFLKFAVTLYLADKFRDLNEGHLTSFKGQIIGNKNLMYCGLNKHLAGYMNIYEFAPCADWIPPGFTLSKDLKTNLINRDVSAEMLYGQLVPKEEVLSGVLSPQTLKAMLTALNEICEDSTESNTNTLQNLVGMLNVSDKTIADCIEALIGQYLLSHGVNTCLSLLAFLKILPYSDELVHLMESEAIPAKLSNEITESDIDYFIPGYATLEKSLGYQFKDRSYLLQALTHASYSMNRLTDCYQRLEFVGDSILDFLITGHIYEHCGLLSPGELTDLRSALVNNNTFASLTVRYGFHEHILSLSPSLADSINKFVSFQEQRGHKVDLELLHLLEEGECSVVESVDVPKVLGDIFESLACAVFFDSGKNLNVVWNVFSKLMNNEIKMFSKNVPKQIVRQLYETNCKPKFGDTLLPDKSKCVAISLTFSHEGKLHTVYGVGVNKQNAKKAASKMALQMMGRH</sequence>
<dbReference type="Pfam" id="PF03368">
    <property type="entry name" value="Dicer_dimer"/>
    <property type="match status" value="1"/>
</dbReference>
<dbReference type="InterPro" id="IPR003100">
    <property type="entry name" value="PAZ_dom"/>
</dbReference>
<comment type="similarity">
    <text evidence="14 15">Belongs to the helicase family. Dicer subfamily.</text>
</comment>
<dbReference type="InterPro" id="IPR027417">
    <property type="entry name" value="P-loop_NTPase"/>
</dbReference>
<dbReference type="CDD" id="cd18034">
    <property type="entry name" value="DEXHc_dicer"/>
    <property type="match status" value="1"/>
</dbReference>